<dbReference type="AlphaFoldDB" id="A0A0E9S6B3"/>
<organism evidence="1">
    <name type="scientific">Anguilla anguilla</name>
    <name type="common">European freshwater eel</name>
    <name type="synonym">Muraena anguilla</name>
    <dbReference type="NCBI Taxonomy" id="7936"/>
    <lineage>
        <taxon>Eukaryota</taxon>
        <taxon>Metazoa</taxon>
        <taxon>Chordata</taxon>
        <taxon>Craniata</taxon>
        <taxon>Vertebrata</taxon>
        <taxon>Euteleostomi</taxon>
        <taxon>Actinopterygii</taxon>
        <taxon>Neopterygii</taxon>
        <taxon>Teleostei</taxon>
        <taxon>Anguilliformes</taxon>
        <taxon>Anguillidae</taxon>
        <taxon>Anguilla</taxon>
    </lineage>
</organism>
<sequence length="24" mass="2916">MIITCTICTRPEFFLICNHPFDDW</sequence>
<reference evidence="1" key="1">
    <citation type="submission" date="2014-11" db="EMBL/GenBank/DDBJ databases">
        <authorList>
            <person name="Amaro Gonzalez C."/>
        </authorList>
    </citation>
    <scope>NUCLEOTIDE SEQUENCE</scope>
</reference>
<proteinExistence type="predicted"/>
<accession>A0A0E9S6B3</accession>
<dbReference type="EMBL" id="GBXM01072494">
    <property type="protein sequence ID" value="JAH36083.1"/>
    <property type="molecule type" value="Transcribed_RNA"/>
</dbReference>
<name>A0A0E9S6B3_ANGAN</name>
<reference evidence="1" key="2">
    <citation type="journal article" date="2015" name="Fish Shellfish Immunol.">
        <title>Early steps in the European eel (Anguilla anguilla)-Vibrio vulnificus interaction in the gills: Role of the RtxA13 toxin.</title>
        <authorList>
            <person name="Callol A."/>
            <person name="Pajuelo D."/>
            <person name="Ebbesson L."/>
            <person name="Teles M."/>
            <person name="MacKenzie S."/>
            <person name="Amaro C."/>
        </authorList>
    </citation>
    <scope>NUCLEOTIDE SEQUENCE</scope>
</reference>
<evidence type="ECO:0000313" key="1">
    <source>
        <dbReference type="EMBL" id="JAH36083.1"/>
    </source>
</evidence>
<protein>
    <submittedName>
        <fullName evidence="1">Uncharacterized protein</fullName>
    </submittedName>
</protein>